<comment type="caution">
    <text evidence="3">The sequence shown here is derived from an EMBL/GenBank/DDBJ whole genome shotgun (WGS) entry which is preliminary data.</text>
</comment>
<keyword evidence="2" id="KW-0732">Signal</keyword>
<feature type="chain" id="PRO_5043598550" evidence="2">
    <location>
        <begin position="20"/>
        <end position="620"/>
    </location>
</feature>
<reference evidence="3" key="1">
    <citation type="journal article" date="2024" name="Gigascience">
        <title>Chromosome-level genome of the poultry shaft louse Menopon gallinae provides insight into the host-switching and adaptive evolution of parasitic lice.</title>
        <authorList>
            <person name="Xu Y."/>
            <person name="Ma L."/>
            <person name="Liu S."/>
            <person name="Liang Y."/>
            <person name="Liu Q."/>
            <person name="He Z."/>
            <person name="Tian L."/>
            <person name="Duan Y."/>
            <person name="Cai W."/>
            <person name="Li H."/>
            <person name="Song F."/>
        </authorList>
    </citation>
    <scope>NUCLEOTIDE SEQUENCE</scope>
    <source>
        <strain evidence="3">Cailab_2023a</strain>
    </source>
</reference>
<keyword evidence="1" id="KW-1133">Transmembrane helix</keyword>
<feature type="signal peptide" evidence="2">
    <location>
        <begin position="1"/>
        <end position="19"/>
    </location>
</feature>
<gene>
    <name evidence="3" type="ORF">PYX00_004089</name>
</gene>
<evidence type="ECO:0000256" key="2">
    <source>
        <dbReference type="SAM" id="SignalP"/>
    </source>
</evidence>
<feature type="transmembrane region" description="Helical" evidence="1">
    <location>
        <begin position="364"/>
        <end position="392"/>
    </location>
</feature>
<accession>A0AAW2I2Y0</accession>
<evidence type="ECO:0000313" key="3">
    <source>
        <dbReference type="EMBL" id="KAL0276534.1"/>
    </source>
</evidence>
<keyword evidence="1" id="KW-0812">Transmembrane</keyword>
<dbReference type="AlphaFoldDB" id="A0AAW2I2Y0"/>
<keyword evidence="1" id="KW-0472">Membrane</keyword>
<feature type="transmembrane region" description="Helical" evidence="1">
    <location>
        <begin position="311"/>
        <end position="330"/>
    </location>
</feature>
<evidence type="ECO:0000256" key="1">
    <source>
        <dbReference type="SAM" id="Phobius"/>
    </source>
</evidence>
<proteinExistence type="predicted"/>
<name>A0AAW2I2Y0_9NEOP</name>
<organism evidence="3">
    <name type="scientific">Menopon gallinae</name>
    <name type="common">poultry shaft louse</name>
    <dbReference type="NCBI Taxonomy" id="328185"/>
    <lineage>
        <taxon>Eukaryota</taxon>
        <taxon>Metazoa</taxon>
        <taxon>Ecdysozoa</taxon>
        <taxon>Arthropoda</taxon>
        <taxon>Hexapoda</taxon>
        <taxon>Insecta</taxon>
        <taxon>Pterygota</taxon>
        <taxon>Neoptera</taxon>
        <taxon>Paraneoptera</taxon>
        <taxon>Psocodea</taxon>
        <taxon>Troctomorpha</taxon>
        <taxon>Phthiraptera</taxon>
        <taxon>Amblycera</taxon>
        <taxon>Menoponidae</taxon>
        <taxon>Menopon</taxon>
    </lineage>
</organism>
<sequence>MEVFGKIIILCVLCAFSSASHHDKYEIEFLVDFLRFLTRSSCIFVDEATGLGDFARNFIGSAYVSSKEDMIDFLATQLYGTGEKIVILMRDQDLKAYKNVFDVDHIKTTVFELQVPGIVSRFTWILMVNVTFDPRGIAPVPYDCEFYTVRSDVPNRYEITEIFTVKNTEKLFSKSVGTWTPENRLTMPHQRFFSRRMDLEGYPMKVFGFQDECPSDIHCSFVEIWFELARYMNITTQLVTNIGDERYFSNASWTYDVFLEPFTFDADAPVTTAIAPVWKLTVHIYVKRVSDHEFSWALYISSFGSNFVTTFSLWVIFVSVSLTFFDYYHLKLSLRRRRFEKSKGIFAVLFWICNQGGVEVETSLSVFFLVFTVRLAVLVLQSLASTALVSFLTLQIPVYPFYDVDGFLQDNTYKLGTVNDSFTEFYFLSVSPWELEVAAKFLPVDEMPRSLREGADMVCSDEKLAFLAYNRDFLTMGPQTCEILQIPTPVANILCGIVLEYNSPFESVFNSVYIHFLEFGIAAKMRRGINGEVRLGKGKCRSPPDNARPSATILRRHPNRDVDRCCPLHRRKSDPRSVFSASSQAYRKNVRGLAAPSANLSIAFVQWNNLPPVKISNVRP</sequence>
<protein>
    <submittedName>
        <fullName evidence="3">Uncharacterized protein</fullName>
    </submittedName>
</protein>
<dbReference type="EMBL" id="JARGDH010000002">
    <property type="protein sequence ID" value="KAL0276534.1"/>
    <property type="molecule type" value="Genomic_DNA"/>
</dbReference>